<dbReference type="PANTHER" id="PTHR43179:SF7">
    <property type="entry name" value="RHAMNOSYLTRANSFERASE WBBL"/>
    <property type="match status" value="1"/>
</dbReference>
<dbReference type="CDD" id="cd04184">
    <property type="entry name" value="GT2_RfbC_Mx_like"/>
    <property type="match status" value="1"/>
</dbReference>
<comment type="caution">
    <text evidence="3">The sequence shown here is derived from an EMBL/GenBank/DDBJ whole genome shotgun (WGS) entry which is preliminary data.</text>
</comment>
<dbReference type="Gene3D" id="3.90.550.10">
    <property type="entry name" value="Spore Coat Polysaccharide Biosynthesis Protein SpsA, Chain A"/>
    <property type="match status" value="2"/>
</dbReference>
<organism evidence="3 4">
    <name type="scientific">Paracraurococcus ruber</name>
    <dbReference type="NCBI Taxonomy" id="77675"/>
    <lineage>
        <taxon>Bacteria</taxon>
        <taxon>Pseudomonadati</taxon>
        <taxon>Pseudomonadota</taxon>
        <taxon>Alphaproteobacteria</taxon>
        <taxon>Acetobacterales</taxon>
        <taxon>Roseomonadaceae</taxon>
        <taxon>Paracraurococcus</taxon>
    </lineage>
</organism>
<dbReference type="InterPro" id="IPR001173">
    <property type="entry name" value="Glyco_trans_2-like"/>
</dbReference>
<evidence type="ECO:0000256" key="1">
    <source>
        <dbReference type="SAM" id="MobiDB-lite"/>
    </source>
</evidence>
<evidence type="ECO:0000313" key="3">
    <source>
        <dbReference type="EMBL" id="MBK1660314.1"/>
    </source>
</evidence>
<name>A0ABS1D0I1_9PROT</name>
<dbReference type="Pfam" id="PF00535">
    <property type="entry name" value="Glycos_transf_2"/>
    <property type="match status" value="2"/>
</dbReference>
<dbReference type="SUPFAM" id="SSF53448">
    <property type="entry name" value="Nucleotide-diphospho-sugar transferases"/>
    <property type="match status" value="2"/>
</dbReference>
<feature type="domain" description="Glycosyltransferase 2-like" evidence="2">
    <location>
        <begin position="261"/>
        <end position="383"/>
    </location>
</feature>
<dbReference type="InterPro" id="IPR029044">
    <property type="entry name" value="Nucleotide-diphossugar_trans"/>
</dbReference>
<proteinExistence type="predicted"/>
<dbReference type="Proteomes" id="UP000697995">
    <property type="component" value="Unassembled WGS sequence"/>
</dbReference>
<evidence type="ECO:0000259" key="2">
    <source>
        <dbReference type="Pfam" id="PF00535"/>
    </source>
</evidence>
<feature type="region of interest" description="Disordered" evidence="1">
    <location>
        <begin position="546"/>
        <end position="571"/>
    </location>
</feature>
<feature type="compositionally biased region" description="Basic and acidic residues" evidence="1">
    <location>
        <begin position="558"/>
        <end position="571"/>
    </location>
</feature>
<evidence type="ECO:0000313" key="4">
    <source>
        <dbReference type="Proteomes" id="UP000697995"/>
    </source>
</evidence>
<gene>
    <name evidence="3" type="ORF">CKO45_18965</name>
</gene>
<dbReference type="EMBL" id="NRSG01000165">
    <property type="protein sequence ID" value="MBK1660314.1"/>
    <property type="molecule type" value="Genomic_DNA"/>
</dbReference>
<protein>
    <recommendedName>
        <fullName evidence="2">Glycosyltransferase 2-like domain-containing protein</fullName>
    </recommendedName>
</protein>
<sequence>MVMPAYDTPAPLLRQAIASVRAQLYPHWELCVADDASPAPHVAAILTEAAAADPRITWRRLPRNHHIAGATNAAIALAKGEWVALMDHDDLLPERALYEIAVAAAAHPQAEVIYGDEDKVDGAGRRHTPYFKPDFDPDLLLGQNFVCHLAAYRRTLLQRLGGKREGFEGSQDHDLILRAAAAVGRDRIVHVPAILYHWRHLEAGGSFSQGQLAACVAASRRAVRDHLASIGAGAAQVVANPAEPNWSRVIWPLPTPVPRVSIIVPTRDRADLLERCARGILAETDYPEIELIIADNDTAEPAALALLARLRQDPRVRVLPCPGPFNYAAINNAAAAQATGEVLLLLNNDIEVLEAGWLRELVAQALRPDVGAVGAKLLYPDGTIQHAGVLLGMGRFRDGPGVAGHFGLHAAGSEIGPFGQYVLSREFAAVTAACLAMRRSVFEAVGGLDARNLAVAFNDVDLCLRVRELGLRVVWTPFALLKHHESASRGLDTDPAKAERFNAEADYMRRRWGPVLDQDPFLNANLSREGHLAAIALPPRRPKPWAAHLGGEWPVPEAHNDPDDRPLRASA</sequence>
<keyword evidence="4" id="KW-1185">Reference proteome</keyword>
<dbReference type="PANTHER" id="PTHR43179">
    <property type="entry name" value="RHAMNOSYLTRANSFERASE WBBL"/>
    <property type="match status" value="1"/>
</dbReference>
<accession>A0ABS1D0I1</accession>
<feature type="domain" description="Glycosyltransferase 2-like" evidence="2">
    <location>
        <begin position="2"/>
        <end position="160"/>
    </location>
</feature>
<reference evidence="3 4" key="1">
    <citation type="journal article" date="2020" name="Microorganisms">
        <title>Osmotic Adaptation and Compatible Solute Biosynthesis of Phototrophic Bacteria as Revealed from Genome Analyses.</title>
        <authorList>
            <person name="Imhoff J.F."/>
            <person name="Rahn T."/>
            <person name="Kunzel S."/>
            <person name="Keller A."/>
            <person name="Neulinger S.C."/>
        </authorList>
    </citation>
    <scope>NUCLEOTIDE SEQUENCE [LARGE SCALE GENOMIC DNA]</scope>
    <source>
        <strain evidence="3 4">DSM 15382</strain>
    </source>
</reference>